<feature type="transmembrane region" description="Helical" evidence="1">
    <location>
        <begin position="139"/>
        <end position="159"/>
    </location>
</feature>
<dbReference type="EMBL" id="MAAO01000016">
    <property type="protein sequence ID" value="OUR92881.1"/>
    <property type="molecule type" value="Genomic_DNA"/>
</dbReference>
<protein>
    <recommendedName>
        <fullName evidence="4">Peptidase M48 domain-containing protein</fullName>
    </recommendedName>
</protein>
<comment type="caution">
    <text evidence="2">The sequence shown here is derived from an EMBL/GenBank/DDBJ whole genome shotgun (WGS) entry which is preliminary data.</text>
</comment>
<reference evidence="3" key="1">
    <citation type="journal article" date="2017" name="Proc. Natl. Acad. Sci. U.S.A.">
        <title>Simulation of Deepwater Horizon oil plume reveals substrate specialization within a complex community of hydrocarbon-degraders.</title>
        <authorList>
            <person name="Hu P."/>
            <person name="Dubinsky E.A."/>
            <person name="Probst A.J."/>
            <person name="Wang J."/>
            <person name="Sieber C.M.K."/>
            <person name="Tom L.M."/>
            <person name="Gardinali P."/>
            <person name="Banfield J.F."/>
            <person name="Atlas R.M."/>
            <person name="Andersen G.L."/>
        </authorList>
    </citation>
    <scope>NUCLEOTIDE SEQUENCE [LARGE SCALE GENOMIC DNA]</scope>
</reference>
<name>A0A1Y5F6Y5_9BACT</name>
<evidence type="ECO:0000313" key="3">
    <source>
        <dbReference type="Proteomes" id="UP000196531"/>
    </source>
</evidence>
<accession>A0A1Y5F6Y5</accession>
<keyword evidence="1" id="KW-0472">Membrane</keyword>
<sequence length="256" mass="29587">MLFLLSFLFLLYSVISALGFILLPSFGEIYASSALSFVIFVVFLFGDRILLGFMRAKLNTKQNDLAYDLSNIRLKFKIPRVRLYLSPMVSGWYILDNSFAAPSIIVNQDSIKKLNREELRTMLSFACFKIKSGRARKSSIYLVLFSLVLMPLSICRFLEAHKMTYISATIKFFMVPFVQLKNSVIDVQEIQASLLEEFLTDYPMSHSINGAIFKINKIPSLKRNYLFDTCIETISLTEQESKEKLSYYLRIKRTDF</sequence>
<evidence type="ECO:0008006" key="4">
    <source>
        <dbReference type="Google" id="ProtNLM"/>
    </source>
</evidence>
<dbReference type="Proteomes" id="UP000196531">
    <property type="component" value="Unassembled WGS sequence"/>
</dbReference>
<organism evidence="2 3">
    <name type="scientific">Halobacteriovorax marinus</name>
    <dbReference type="NCBI Taxonomy" id="97084"/>
    <lineage>
        <taxon>Bacteria</taxon>
        <taxon>Pseudomonadati</taxon>
        <taxon>Bdellovibrionota</taxon>
        <taxon>Bacteriovoracia</taxon>
        <taxon>Bacteriovoracales</taxon>
        <taxon>Halobacteriovoraceae</taxon>
        <taxon>Halobacteriovorax</taxon>
    </lineage>
</organism>
<feature type="transmembrane region" description="Helical" evidence="1">
    <location>
        <begin position="29"/>
        <end position="51"/>
    </location>
</feature>
<dbReference type="AlphaFoldDB" id="A0A1Y5F6Y5"/>
<keyword evidence="1" id="KW-0812">Transmembrane</keyword>
<evidence type="ECO:0000313" key="2">
    <source>
        <dbReference type="EMBL" id="OUR92881.1"/>
    </source>
</evidence>
<gene>
    <name evidence="2" type="ORF">A9Q84_20430</name>
</gene>
<keyword evidence="1" id="KW-1133">Transmembrane helix</keyword>
<evidence type="ECO:0000256" key="1">
    <source>
        <dbReference type="SAM" id="Phobius"/>
    </source>
</evidence>
<proteinExistence type="predicted"/>